<dbReference type="GO" id="GO:0006310">
    <property type="term" value="P:DNA recombination"/>
    <property type="evidence" value="ECO:0007669"/>
    <property type="project" value="TreeGrafter"/>
</dbReference>
<keyword evidence="4" id="KW-0378">Hydrolase</keyword>
<evidence type="ECO:0000256" key="8">
    <source>
        <dbReference type="ARBA" id="ARBA00023125"/>
    </source>
</evidence>
<dbReference type="PANTHER" id="PTHR30591">
    <property type="entry name" value="RECBCD ENZYME SUBUNIT RECC"/>
    <property type="match status" value="1"/>
</dbReference>
<dbReference type="InterPro" id="IPR049035">
    <property type="entry name" value="ADDB_N"/>
</dbReference>
<dbReference type="Gene3D" id="3.40.50.300">
    <property type="entry name" value="P-loop containing nucleotide triphosphate hydrolases"/>
    <property type="match status" value="4"/>
</dbReference>
<keyword evidence="8" id="KW-0238">DNA-binding</keyword>
<keyword evidence="7" id="KW-0067">ATP-binding</keyword>
<keyword evidence="2" id="KW-0547">Nucleotide-binding</keyword>
<evidence type="ECO:0000313" key="12">
    <source>
        <dbReference type="EMBL" id="MBC8545540.1"/>
    </source>
</evidence>
<evidence type="ECO:0000256" key="5">
    <source>
        <dbReference type="ARBA" id="ARBA00022806"/>
    </source>
</evidence>
<reference evidence="12" key="1">
    <citation type="submission" date="2020-08" db="EMBL/GenBank/DDBJ databases">
        <title>Genome public.</title>
        <authorList>
            <person name="Liu C."/>
            <person name="Sun Q."/>
        </authorList>
    </citation>
    <scope>NUCLEOTIDE SEQUENCE</scope>
    <source>
        <strain evidence="12">NSJ-31</strain>
    </source>
</reference>
<evidence type="ECO:0000259" key="11">
    <source>
        <dbReference type="PROSITE" id="PS51217"/>
    </source>
</evidence>
<evidence type="ECO:0000256" key="4">
    <source>
        <dbReference type="ARBA" id="ARBA00022801"/>
    </source>
</evidence>
<dbReference type="GO" id="GO:0005524">
    <property type="term" value="F:ATP binding"/>
    <property type="evidence" value="ECO:0007669"/>
    <property type="project" value="UniProtKB-KW"/>
</dbReference>
<dbReference type="InterPro" id="IPR027417">
    <property type="entry name" value="P-loop_NTPase"/>
</dbReference>
<evidence type="ECO:0000256" key="10">
    <source>
        <dbReference type="SAM" id="MobiDB-lite"/>
    </source>
</evidence>
<feature type="domain" description="UvrD-like helicase C-terminal" evidence="11">
    <location>
        <begin position="269"/>
        <end position="566"/>
    </location>
</feature>
<gene>
    <name evidence="12" type="ORF">H8711_01130</name>
</gene>
<dbReference type="InterPro" id="IPR011604">
    <property type="entry name" value="PDDEXK-like_dom_sf"/>
</dbReference>
<dbReference type="EMBL" id="JACRST010000001">
    <property type="protein sequence ID" value="MBC8545540.1"/>
    <property type="molecule type" value="Genomic_DNA"/>
</dbReference>
<dbReference type="PANTHER" id="PTHR30591:SF1">
    <property type="entry name" value="RECBCD ENZYME SUBUNIT RECC"/>
    <property type="match status" value="1"/>
</dbReference>
<dbReference type="GO" id="GO:0003677">
    <property type="term" value="F:DNA binding"/>
    <property type="evidence" value="ECO:0007669"/>
    <property type="project" value="UniProtKB-KW"/>
</dbReference>
<accession>A0A926I3N6</accession>
<evidence type="ECO:0000256" key="9">
    <source>
        <dbReference type="ARBA" id="ARBA00023204"/>
    </source>
</evidence>
<dbReference type="SUPFAM" id="SSF52540">
    <property type="entry name" value="P-loop containing nucleoside triphosphate hydrolases"/>
    <property type="match status" value="2"/>
</dbReference>
<dbReference type="InterPro" id="IPR014017">
    <property type="entry name" value="DNA_helicase_UvrD-like_C"/>
</dbReference>
<keyword evidence="13" id="KW-1185">Reference proteome</keyword>
<dbReference type="GO" id="GO:0004386">
    <property type="term" value="F:helicase activity"/>
    <property type="evidence" value="ECO:0007669"/>
    <property type="project" value="UniProtKB-KW"/>
</dbReference>
<evidence type="ECO:0000313" key="13">
    <source>
        <dbReference type="Proteomes" id="UP000653127"/>
    </source>
</evidence>
<dbReference type="RefSeq" id="WP_249281692.1">
    <property type="nucleotide sequence ID" value="NZ_JACRST010000001.1"/>
</dbReference>
<dbReference type="GO" id="GO:0004527">
    <property type="term" value="F:exonuclease activity"/>
    <property type="evidence" value="ECO:0007669"/>
    <property type="project" value="UniProtKB-KW"/>
</dbReference>
<evidence type="ECO:0000256" key="2">
    <source>
        <dbReference type="ARBA" id="ARBA00022741"/>
    </source>
</evidence>
<dbReference type="PROSITE" id="PS51217">
    <property type="entry name" value="UVRD_HELICASE_CTER"/>
    <property type="match status" value="1"/>
</dbReference>
<dbReference type="Pfam" id="PF12705">
    <property type="entry name" value="PDDEXK_1"/>
    <property type="match status" value="1"/>
</dbReference>
<keyword evidence="9" id="KW-0234">DNA repair</keyword>
<feature type="region of interest" description="Disordered" evidence="10">
    <location>
        <begin position="1129"/>
        <end position="1155"/>
    </location>
</feature>
<name>A0A926I3N6_9FIRM</name>
<comment type="caution">
    <text evidence="12">The sequence shown here is derived from an EMBL/GenBank/DDBJ whole genome shotgun (WGS) entry which is preliminary data.</text>
</comment>
<dbReference type="Pfam" id="PF21445">
    <property type="entry name" value="ADDB_N"/>
    <property type="match status" value="1"/>
</dbReference>
<keyword evidence="6" id="KW-0269">Exonuclease</keyword>
<sequence length="1155" mass="127951">MLRFITGTAGSGKTTLLRRQVCADVEAGERVIVVVPEQVSFETERSIYDVLGARKAMGVEVLSFTRLCNRIFREYGGLAGDYIDDSARLLLMSVTLEEWKDALRLYGNRSGRLQFVQALVSQISEFKNAGVTPDALEEFARSAGEGGLAEKTAELSVIFRAYQARLAQSYKDAEDDLMSACALLEVNPFFSGYRVYIDAFKSFTAGEYRLLTHIIAQSPSVTAALCTDSLEDCEHGMGLFSLVQKTAARLSRIARENRVPVETIAVLTQNHRTPHPDLRHLEQNLFRSAAAPYPGAAPHLRLVRAANLYDEAEYVAASICELVRERGLRYREVAVLSRDLDTYGPALENAFERYDIPCFFDRRDEISQKPLAAALLHAVEAVRRRFDTDEILALMKTSLLGLSAREIGELENYCFVWRVRGDAWLSGFTANPDGYGKLTSEGREALERINATRARVAGPLQKLSDGLRGCDGAGFAHAVYAYLGDSGILDGLRRAGEDDPVADDNAALYDAVVDLLDQFACALKGVRLTVGQFSELLRLTLSALDLGVLPQTLDQVTVGAVDRARLSAPKAVYLVGVNEGVFPAVYQPGGLFSDAERERMQEAGLEISDTAQSQAVDELFCAYAALCAPSEQVTVSWPESNLKGESLYPSAVVRAVRAALPMAETVEPQSLPRLFYIRNQKTAFDSFCAGLRRDDSLTASLAVWLGEQGLTDRVALLSHPVAPDRYRLADQETIDRLYGRSLNLSPSQLDQFHQCKMAYFCRYGLCILPRRRAELDPMQSGTVVHYVLQMLLSAHRDKQSLEALVGQRGALRREVRELLDAYIEQNMGGRTGKPARFDYLVKRLEDTLVALARHLAREFAQSDFVPAYFELPIRRGGGDTGKGAPAAEPMEFTLADGGRVRVEGVVDRVDVMEKNGKTYLRVVDYKTGSKEFDLTDVYNGLNLQMLLYLFTLRENGVESLDHPLPAGILYMPARTQFVAMERGQSERETEAEQEKNLRMNGLLLDDPLVIRGMEREGAGVYVPALIRRKEETVSGRGKNKVTRTVEEIKGDVATLAEFGRLERYIQRLVVQMGESLRAGEIAALPTYTKKYNNTCEYCAYRAVCGREEDGARLDADVIRDKDAFFQRLEEEEQAAGKEGSGDAGHPMDQGTTGGD</sequence>
<protein>
    <submittedName>
        <fullName evidence="12">Exodeoxyribonuclease V subunit gamma</fullName>
    </submittedName>
</protein>
<dbReference type="GO" id="GO:0006281">
    <property type="term" value="P:DNA repair"/>
    <property type="evidence" value="ECO:0007669"/>
    <property type="project" value="UniProtKB-KW"/>
</dbReference>
<keyword evidence="3" id="KW-0227">DNA damage</keyword>
<keyword evidence="1" id="KW-0540">Nuclease</keyword>
<dbReference type="Gene3D" id="3.90.320.10">
    <property type="match status" value="1"/>
</dbReference>
<dbReference type="InterPro" id="IPR038726">
    <property type="entry name" value="PDDEXK_AddAB-type"/>
</dbReference>
<keyword evidence="5" id="KW-0347">Helicase</keyword>
<organism evidence="12 13">
    <name type="scientific">Ligaoa zhengdingensis</name>
    <dbReference type="NCBI Taxonomy" id="2763658"/>
    <lineage>
        <taxon>Bacteria</taxon>
        <taxon>Bacillati</taxon>
        <taxon>Bacillota</taxon>
        <taxon>Clostridia</taxon>
        <taxon>Eubacteriales</taxon>
        <taxon>Oscillospiraceae</taxon>
        <taxon>Ligaoa</taxon>
    </lineage>
</organism>
<evidence type="ECO:0000256" key="1">
    <source>
        <dbReference type="ARBA" id="ARBA00022722"/>
    </source>
</evidence>
<evidence type="ECO:0000256" key="6">
    <source>
        <dbReference type="ARBA" id="ARBA00022839"/>
    </source>
</evidence>
<evidence type="ECO:0000256" key="3">
    <source>
        <dbReference type="ARBA" id="ARBA00022763"/>
    </source>
</evidence>
<evidence type="ECO:0000256" key="7">
    <source>
        <dbReference type="ARBA" id="ARBA00022840"/>
    </source>
</evidence>
<dbReference type="AlphaFoldDB" id="A0A926I3N6"/>
<proteinExistence type="predicted"/>
<dbReference type="Proteomes" id="UP000653127">
    <property type="component" value="Unassembled WGS sequence"/>
</dbReference>